<accession>A0A8J2KSA0</accession>
<dbReference type="EMBL" id="CAJVCH010432428">
    <property type="protein sequence ID" value="CAG7818856.1"/>
    <property type="molecule type" value="Genomic_DNA"/>
</dbReference>
<sequence length="329" mass="38600">NHRMELQEKQRFAKFEKVLTLGDDSVKLKGEFLFCWPYSWEDKVHHVLTDKLSSDVTHWVAGLLPEVHTAVNTKYVESTAQWCVFGSPTSWRQKSLEDPEIYAKLLLYCKVIHYLFLLDDITETKEGDEGFTSYVQCVGSLIMKIWRNEVGSANIKTHQLFHCIYRNSAYTGSLFRLLLDITEDMRRRYGISADSSEFCARRMGSMYTLRTWCGYKDQSFLLNPFTQYLLRNYTGGILFCLEFLLLLEKVEIPTRVRENTFWSRCYEIFGFLPVRSNDIIGVEKEWIQMMKHGKRIDNVIFHYMVATSCSFEEAVARAINKHNFALKEQ</sequence>
<proteinExistence type="predicted"/>
<dbReference type="Proteomes" id="UP000708208">
    <property type="component" value="Unassembled WGS sequence"/>
</dbReference>
<evidence type="ECO:0000313" key="1">
    <source>
        <dbReference type="EMBL" id="CAG7818856.1"/>
    </source>
</evidence>
<keyword evidence="2" id="KW-1185">Reference proteome</keyword>
<organism evidence="1 2">
    <name type="scientific">Allacma fusca</name>
    <dbReference type="NCBI Taxonomy" id="39272"/>
    <lineage>
        <taxon>Eukaryota</taxon>
        <taxon>Metazoa</taxon>
        <taxon>Ecdysozoa</taxon>
        <taxon>Arthropoda</taxon>
        <taxon>Hexapoda</taxon>
        <taxon>Collembola</taxon>
        <taxon>Symphypleona</taxon>
        <taxon>Sminthuridae</taxon>
        <taxon>Allacma</taxon>
    </lineage>
</organism>
<dbReference type="AlphaFoldDB" id="A0A8J2KSA0"/>
<name>A0A8J2KSA0_9HEXA</name>
<evidence type="ECO:0000313" key="2">
    <source>
        <dbReference type="Proteomes" id="UP000708208"/>
    </source>
</evidence>
<dbReference type="Pfam" id="PF19086">
    <property type="entry name" value="Terpene_syn_C_2"/>
    <property type="match status" value="1"/>
</dbReference>
<gene>
    <name evidence="1" type="ORF">AFUS01_LOCUS29334</name>
</gene>
<comment type="caution">
    <text evidence="1">The sequence shown here is derived from an EMBL/GenBank/DDBJ whole genome shotgun (WGS) entry which is preliminary data.</text>
</comment>
<reference evidence="1" key="1">
    <citation type="submission" date="2021-06" db="EMBL/GenBank/DDBJ databases">
        <authorList>
            <person name="Hodson N. C."/>
            <person name="Mongue J. A."/>
            <person name="Jaron S. K."/>
        </authorList>
    </citation>
    <scope>NUCLEOTIDE SEQUENCE</scope>
</reference>
<protein>
    <submittedName>
        <fullName evidence="1">Uncharacterized protein</fullName>
    </submittedName>
</protein>
<feature type="non-terminal residue" evidence="1">
    <location>
        <position position="1"/>
    </location>
</feature>